<dbReference type="EMBL" id="CP051461">
    <property type="protein sequence ID" value="QJC57503.1"/>
    <property type="molecule type" value="Genomic_DNA"/>
</dbReference>
<feature type="coiled-coil region" evidence="1">
    <location>
        <begin position="45"/>
        <end position="72"/>
    </location>
</feature>
<accession>A0A6H2HCI1</accession>
<reference evidence="2 3" key="1">
    <citation type="submission" date="2020-04" db="EMBL/GenBank/DDBJ databases">
        <title>Complete genome of a Psychrophilic, Marine, Gas Vacuolate Bacterium Polaromonas vacuolata KCTC 22033T.</title>
        <authorList>
            <person name="Hwang K."/>
            <person name="Kim K.M."/>
        </authorList>
    </citation>
    <scope>NUCLEOTIDE SEQUENCE [LARGE SCALE GENOMIC DNA]</scope>
    <source>
        <strain evidence="2 3">KCTC 22033</strain>
    </source>
</reference>
<sequence length="228" mass="24559">MNPINNAITEDDIASFLVNTPDFFERHAALLANVQLSSGHGNRAISLQERQALLLRDKIKALEAKMVEMIRNGQENVTIAAKLQSCTRHLLLTAHAYDLPATIVAEIKSVFDVPQAAIKVWGVNDDQLDQDFYAGVSADARAFASSLSTPYCGLNVDFEAAAWLPEPALAQSVALIPLRAATGLDAFGMLVLASPDVARFHSEMATDFLAQIGDLSGAALTRLLSVRV</sequence>
<dbReference type="RefSeq" id="WP_168923006.1">
    <property type="nucleotide sequence ID" value="NZ_CP051461.1"/>
</dbReference>
<keyword evidence="1" id="KW-0175">Coiled coil</keyword>
<name>A0A6H2HCI1_9BURK</name>
<evidence type="ECO:0008006" key="4">
    <source>
        <dbReference type="Google" id="ProtNLM"/>
    </source>
</evidence>
<evidence type="ECO:0000313" key="2">
    <source>
        <dbReference type="EMBL" id="QJC57503.1"/>
    </source>
</evidence>
<gene>
    <name evidence="2" type="ORF">HC248_02832</name>
</gene>
<dbReference type="PANTHER" id="PTHR38765:SF1">
    <property type="entry name" value="DUF484 DOMAIN-CONTAINING PROTEIN"/>
    <property type="match status" value="1"/>
</dbReference>
<proteinExistence type="predicted"/>
<dbReference type="KEGG" id="pvac:HC248_02832"/>
<dbReference type="AlphaFoldDB" id="A0A6H2HCI1"/>
<dbReference type="PANTHER" id="PTHR38765">
    <property type="entry name" value="DUF484 DOMAIN-CONTAINING PROTEIN"/>
    <property type="match status" value="1"/>
</dbReference>
<dbReference type="Pfam" id="PF04340">
    <property type="entry name" value="DUF484"/>
    <property type="match status" value="1"/>
</dbReference>
<evidence type="ECO:0000313" key="3">
    <source>
        <dbReference type="Proteomes" id="UP000502041"/>
    </source>
</evidence>
<protein>
    <recommendedName>
        <fullName evidence="4">DUF484 family protein</fullName>
    </recommendedName>
</protein>
<dbReference type="Proteomes" id="UP000502041">
    <property type="component" value="Chromosome"/>
</dbReference>
<dbReference type="InterPro" id="IPR007435">
    <property type="entry name" value="DUF484"/>
</dbReference>
<dbReference type="Gene3D" id="3.30.450.40">
    <property type="match status" value="1"/>
</dbReference>
<keyword evidence="3" id="KW-1185">Reference proteome</keyword>
<organism evidence="2 3">
    <name type="scientific">Polaromonas vacuolata</name>
    <dbReference type="NCBI Taxonomy" id="37448"/>
    <lineage>
        <taxon>Bacteria</taxon>
        <taxon>Pseudomonadati</taxon>
        <taxon>Pseudomonadota</taxon>
        <taxon>Betaproteobacteria</taxon>
        <taxon>Burkholderiales</taxon>
        <taxon>Comamonadaceae</taxon>
        <taxon>Polaromonas</taxon>
    </lineage>
</organism>
<evidence type="ECO:0000256" key="1">
    <source>
        <dbReference type="SAM" id="Coils"/>
    </source>
</evidence>
<dbReference type="InterPro" id="IPR029016">
    <property type="entry name" value="GAF-like_dom_sf"/>
</dbReference>